<evidence type="ECO:0000313" key="7">
    <source>
        <dbReference type="Proteomes" id="UP000218785"/>
    </source>
</evidence>
<dbReference type="AlphaFoldDB" id="A0A1Z4MS78"/>
<dbReference type="InterPro" id="IPR050523">
    <property type="entry name" value="AKR_Detox_Biosynth"/>
</dbReference>
<dbReference type="InterPro" id="IPR020471">
    <property type="entry name" value="AKR"/>
</dbReference>
<evidence type="ECO:0000256" key="1">
    <source>
        <dbReference type="ARBA" id="ARBA00022857"/>
    </source>
</evidence>
<dbReference type="SUPFAM" id="SSF51430">
    <property type="entry name" value="NAD(P)-linked oxidoreductase"/>
    <property type="match status" value="1"/>
</dbReference>
<proteinExistence type="inferred from homology"/>
<reference evidence="6 7" key="1">
    <citation type="submission" date="2017-06" db="EMBL/GenBank/DDBJ databases">
        <title>Genome sequencing of cyanobaciteial culture collection at National Institute for Environmental Studies (NIES).</title>
        <authorList>
            <person name="Hirose Y."/>
            <person name="Shimura Y."/>
            <person name="Fujisawa T."/>
            <person name="Nakamura Y."/>
            <person name="Kawachi M."/>
        </authorList>
    </citation>
    <scope>NUCLEOTIDE SEQUENCE [LARGE SCALE GENOMIC DNA]</scope>
    <source>
        <strain evidence="6 7">NIES-37</strain>
    </source>
</reference>
<dbReference type="KEGG" id="ttq:NIES37_01700"/>
<dbReference type="PRINTS" id="PR00069">
    <property type="entry name" value="ALDKETRDTASE"/>
</dbReference>
<dbReference type="EMBL" id="AP018248">
    <property type="protein sequence ID" value="BAY96241.1"/>
    <property type="molecule type" value="Genomic_DNA"/>
</dbReference>
<evidence type="ECO:0000256" key="2">
    <source>
        <dbReference type="ARBA" id="ARBA00023002"/>
    </source>
</evidence>
<comment type="similarity">
    <text evidence="3">Belongs to the aldo/keto reductase family. Aldo/keto reductase 2 subfamily.</text>
</comment>
<sequence>MKYNKLGESDLKVSEICLGTMTYGHQNTIEEAHQQLDYAIAQGVNFIDTAEMYPVPPRGETQGKTEAYIGEWLRKQQRDQLIVATKIAGPGRPFKWLRDGNIKIDSKNIQQAVDDSLRRLQTDYIDLYQIHWPDRYVPTFGQTEYKPELERETVKISEQLAAFAEVIKAGKVRYIGLSNETPWGVTKFVHAAKKLGLPKVVSIQNAYNLLNRVFDSALAEVSHYTNVGLLAYSPLGFGLLTGKYIENSNPGNTRITLFPGFGQRYLKQNVNEAVAAYAEIAKKHNLTPAQLALAFVRSRWFVSSTIIGATTLQQLQENIESVNVVLNPEILAELDAVHTSYPNPAP</sequence>
<evidence type="ECO:0000256" key="4">
    <source>
        <dbReference type="ARBA" id="ARBA00070119"/>
    </source>
</evidence>
<dbReference type="Pfam" id="PF00248">
    <property type="entry name" value="Aldo_ket_red"/>
    <property type="match status" value="1"/>
</dbReference>
<dbReference type="Proteomes" id="UP000218785">
    <property type="component" value="Chromosome"/>
</dbReference>
<keyword evidence="1" id="KW-0521">NADP</keyword>
<gene>
    <name evidence="6" type="ORF">NIES37_01700</name>
</gene>
<dbReference type="Gene3D" id="3.20.20.100">
    <property type="entry name" value="NADP-dependent oxidoreductase domain"/>
    <property type="match status" value="1"/>
</dbReference>
<protein>
    <recommendedName>
        <fullName evidence="4">Protein tas</fullName>
    </recommendedName>
</protein>
<evidence type="ECO:0000313" key="6">
    <source>
        <dbReference type="EMBL" id="BAY96241.1"/>
    </source>
</evidence>
<dbReference type="PANTHER" id="PTHR43364">
    <property type="entry name" value="NADH-SPECIFIC METHYLGLYOXAL REDUCTASE-RELATED"/>
    <property type="match status" value="1"/>
</dbReference>
<dbReference type="InterPro" id="IPR023210">
    <property type="entry name" value="NADP_OxRdtase_dom"/>
</dbReference>
<dbReference type="CDD" id="cd19094">
    <property type="entry name" value="AKR_Tas-like"/>
    <property type="match status" value="1"/>
</dbReference>
<dbReference type="PANTHER" id="PTHR43364:SF4">
    <property type="entry name" value="NAD(P)-LINKED OXIDOREDUCTASE SUPERFAMILY PROTEIN"/>
    <property type="match status" value="1"/>
</dbReference>
<dbReference type="NCBIfam" id="NF007912">
    <property type="entry name" value="PRK10625.1"/>
    <property type="match status" value="1"/>
</dbReference>
<dbReference type="FunFam" id="3.20.20.100:FF:000005">
    <property type="entry name" value="NADP(H)-dependent aldo-keto reductase"/>
    <property type="match status" value="1"/>
</dbReference>
<evidence type="ECO:0000259" key="5">
    <source>
        <dbReference type="Pfam" id="PF00248"/>
    </source>
</evidence>
<dbReference type="GO" id="GO:0016491">
    <property type="term" value="F:oxidoreductase activity"/>
    <property type="evidence" value="ECO:0007669"/>
    <property type="project" value="UniProtKB-KW"/>
</dbReference>
<accession>A0A1Z4MS78</accession>
<keyword evidence="7" id="KW-1185">Reference proteome</keyword>
<dbReference type="RefSeq" id="WP_096573481.1">
    <property type="nucleotide sequence ID" value="NZ_CAWNJS010000001.1"/>
</dbReference>
<dbReference type="InterPro" id="IPR036812">
    <property type="entry name" value="NAD(P)_OxRdtase_dom_sf"/>
</dbReference>
<feature type="domain" description="NADP-dependent oxidoreductase" evidence="5">
    <location>
        <begin position="15"/>
        <end position="337"/>
    </location>
</feature>
<name>A0A1Z4MS78_9CYAN</name>
<keyword evidence="2" id="KW-0560">Oxidoreductase</keyword>
<organism evidence="6 7">
    <name type="scientific">Tolypothrix tenuis PCC 7101</name>
    <dbReference type="NCBI Taxonomy" id="231146"/>
    <lineage>
        <taxon>Bacteria</taxon>
        <taxon>Bacillati</taxon>
        <taxon>Cyanobacteriota</taxon>
        <taxon>Cyanophyceae</taxon>
        <taxon>Nostocales</taxon>
        <taxon>Tolypothrichaceae</taxon>
        <taxon>Tolypothrix</taxon>
    </lineage>
</organism>
<evidence type="ECO:0000256" key="3">
    <source>
        <dbReference type="ARBA" id="ARBA00038157"/>
    </source>
</evidence>